<dbReference type="PANTHER" id="PTHR11119">
    <property type="entry name" value="XANTHINE-URACIL / VITAMIN C PERMEASE FAMILY MEMBER"/>
    <property type="match status" value="1"/>
</dbReference>
<gene>
    <name evidence="8" type="ORF">O6P43_020525</name>
</gene>
<evidence type="ECO:0000313" key="9">
    <source>
        <dbReference type="Proteomes" id="UP001163823"/>
    </source>
</evidence>
<dbReference type="Proteomes" id="UP001163823">
    <property type="component" value="Chromosome 8"/>
</dbReference>
<keyword evidence="5 7" id="KW-0472">Membrane</keyword>
<keyword evidence="4 7" id="KW-1133">Transmembrane helix</keyword>
<evidence type="ECO:0000256" key="3">
    <source>
        <dbReference type="ARBA" id="ARBA00022692"/>
    </source>
</evidence>
<sequence>MENCECGCGGGGVCSLFSFYDFLDCGNRNDFLGTCGCGINPPTRPPTPPSTRSPPPPPPRNNGDDRVDYAIRLPGLDFCLDCPPELLESTVHGLQHNLLTVGAIGMFSSTFVDLMGGGNVEKAQVNNTLLFVAGVNTLFQSFFGTRLPVVMGTSYAYVIPTHSIAMSRRFNKYCANPRQRFKHSMRAIQGAMIVASLFQMLLGFLGLGRIFARSLSPLAAVPLVTLTGLGLFTYGFPQVANCIEIGLPALLLLIFLSEYLPNMWDMKKSRRAKFYQYGVLVSVGIMWAYAEVLTAAGAYDHRRQQTQQSCSTDRSKLIRASRWVRVPYPFQWGRPSFNVGDAFAMMGASLVASIESTGTQITAFKI</sequence>
<protein>
    <submittedName>
        <fullName evidence="8">Nucleobase-ascorbate transporter</fullName>
    </submittedName>
</protein>
<comment type="subcellular location">
    <subcellularLocation>
        <location evidence="1">Membrane</location>
        <topology evidence="1">Multi-pass membrane protein</topology>
    </subcellularLocation>
</comment>
<keyword evidence="3 7" id="KW-0812">Transmembrane</keyword>
<dbReference type="EMBL" id="JARAOO010000008">
    <property type="protein sequence ID" value="KAJ7960027.1"/>
    <property type="molecule type" value="Genomic_DNA"/>
</dbReference>
<feature type="transmembrane region" description="Helical" evidence="7">
    <location>
        <begin position="187"/>
        <end position="211"/>
    </location>
</feature>
<evidence type="ECO:0000256" key="6">
    <source>
        <dbReference type="SAM" id="MobiDB-lite"/>
    </source>
</evidence>
<evidence type="ECO:0000256" key="4">
    <source>
        <dbReference type="ARBA" id="ARBA00022989"/>
    </source>
</evidence>
<keyword evidence="9" id="KW-1185">Reference proteome</keyword>
<dbReference type="KEGG" id="qsa:O6P43_020525"/>
<evidence type="ECO:0000256" key="1">
    <source>
        <dbReference type="ARBA" id="ARBA00004141"/>
    </source>
</evidence>
<dbReference type="InterPro" id="IPR006043">
    <property type="entry name" value="NCS2"/>
</dbReference>
<proteinExistence type="inferred from homology"/>
<feature type="transmembrane region" description="Helical" evidence="7">
    <location>
        <begin position="231"/>
        <end position="256"/>
    </location>
</feature>
<accession>A0AAD7PLX9</accession>
<evidence type="ECO:0000256" key="5">
    <source>
        <dbReference type="ARBA" id="ARBA00023136"/>
    </source>
</evidence>
<organism evidence="8 9">
    <name type="scientific">Quillaja saponaria</name>
    <name type="common">Soap bark tree</name>
    <dbReference type="NCBI Taxonomy" id="32244"/>
    <lineage>
        <taxon>Eukaryota</taxon>
        <taxon>Viridiplantae</taxon>
        <taxon>Streptophyta</taxon>
        <taxon>Embryophyta</taxon>
        <taxon>Tracheophyta</taxon>
        <taxon>Spermatophyta</taxon>
        <taxon>Magnoliopsida</taxon>
        <taxon>eudicotyledons</taxon>
        <taxon>Gunneridae</taxon>
        <taxon>Pentapetalae</taxon>
        <taxon>rosids</taxon>
        <taxon>fabids</taxon>
        <taxon>Fabales</taxon>
        <taxon>Quillajaceae</taxon>
        <taxon>Quillaja</taxon>
    </lineage>
</organism>
<feature type="region of interest" description="Disordered" evidence="6">
    <location>
        <begin position="42"/>
        <end position="65"/>
    </location>
</feature>
<dbReference type="AlphaFoldDB" id="A0AAD7PLX9"/>
<name>A0AAD7PLX9_QUISA</name>
<dbReference type="Pfam" id="PF00860">
    <property type="entry name" value="Xan_ur_permease"/>
    <property type="match status" value="1"/>
</dbReference>
<comment type="caution">
    <text evidence="8">The sequence shown here is derived from an EMBL/GenBank/DDBJ whole genome shotgun (WGS) entry which is preliminary data.</text>
</comment>
<comment type="similarity">
    <text evidence="2">Belongs to the nucleobase:cation symporter-2 (NCS2) (TC 2.A.40) family.</text>
</comment>
<evidence type="ECO:0000256" key="7">
    <source>
        <dbReference type="SAM" id="Phobius"/>
    </source>
</evidence>
<reference evidence="8" key="1">
    <citation type="journal article" date="2023" name="Science">
        <title>Elucidation of the pathway for biosynthesis of saponin adjuvants from the soapbark tree.</title>
        <authorList>
            <person name="Reed J."/>
            <person name="Orme A."/>
            <person name="El-Demerdash A."/>
            <person name="Owen C."/>
            <person name="Martin L.B.B."/>
            <person name="Misra R.C."/>
            <person name="Kikuchi S."/>
            <person name="Rejzek M."/>
            <person name="Martin A.C."/>
            <person name="Harkess A."/>
            <person name="Leebens-Mack J."/>
            <person name="Louveau T."/>
            <person name="Stephenson M.J."/>
            <person name="Osbourn A."/>
        </authorList>
    </citation>
    <scope>NUCLEOTIDE SEQUENCE</scope>
    <source>
        <strain evidence="8">S10</strain>
    </source>
</reference>
<evidence type="ECO:0000313" key="8">
    <source>
        <dbReference type="EMBL" id="KAJ7960027.1"/>
    </source>
</evidence>
<feature type="compositionally biased region" description="Pro residues" evidence="6">
    <location>
        <begin position="42"/>
        <end position="60"/>
    </location>
</feature>
<dbReference type="GO" id="GO:0022857">
    <property type="term" value="F:transmembrane transporter activity"/>
    <property type="evidence" value="ECO:0007669"/>
    <property type="project" value="InterPro"/>
</dbReference>
<feature type="transmembrane region" description="Helical" evidence="7">
    <location>
        <begin position="277"/>
        <end position="299"/>
    </location>
</feature>
<evidence type="ECO:0000256" key="2">
    <source>
        <dbReference type="ARBA" id="ARBA00008821"/>
    </source>
</evidence>
<dbReference type="GO" id="GO:0016020">
    <property type="term" value="C:membrane"/>
    <property type="evidence" value="ECO:0007669"/>
    <property type="project" value="UniProtKB-SubCell"/>
</dbReference>